<evidence type="ECO:0000256" key="3">
    <source>
        <dbReference type="ARBA" id="ARBA00022475"/>
    </source>
</evidence>
<feature type="compositionally biased region" description="Basic residues" evidence="7">
    <location>
        <begin position="241"/>
        <end position="250"/>
    </location>
</feature>
<keyword evidence="11" id="KW-1185">Reference proteome</keyword>
<sequence length="250" mass="27555">MNEKMDVSGFLKVMKRRYVSILSVTMGVFLLSVVVSMFVMKPTYEVNENLVIGNLNKTEEYSETQQLNMLLASTIDFIKSPSVLNEVSRESGLSSEQINEMIIIRNTEDSQIINVIVRDENPETAEVVSGLIAKTTVDKMTSVFGVQDIVALDDPTENSQVQQVGGVLLNLSIGLVVGLLAGIGVAMFREHTDDSLQTSKEIEALLGVPLLGEIDMKEKVRGRSSRPYTGVQPENDVEAMKRKKRGEVSV</sequence>
<protein>
    <submittedName>
        <fullName evidence="10">Capsular polysaccharide biosynthesis protein</fullName>
    </submittedName>
</protein>
<accession>A0A1N7KN22</accession>
<dbReference type="InterPro" id="IPR050445">
    <property type="entry name" value="Bact_polysacc_biosynth/exp"/>
</dbReference>
<feature type="transmembrane region" description="Helical" evidence="8">
    <location>
        <begin position="21"/>
        <end position="40"/>
    </location>
</feature>
<evidence type="ECO:0000256" key="7">
    <source>
        <dbReference type="SAM" id="MobiDB-lite"/>
    </source>
</evidence>
<evidence type="ECO:0000256" key="6">
    <source>
        <dbReference type="ARBA" id="ARBA00023136"/>
    </source>
</evidence>
<feature type="region of interest" description="Disordered" evidence="7">
    <location>
        <begin position="221"/>
        <end position="250"/>
    </location>
</feature>
<organism evidence="10 11">
    <name type="scientific">Salimicrobium flavidum</name>
    <dbReference type="NCBI Taxonomy" id="570947"/>
    <lineage>
        <taxon>Bacteria</taxon>
        <taxon>Bacillati</taxon>
        <taxon>Bacillota</taxon>
        <taxon>Bacilli</taxon>
        <taxon>Bacillales</taxon>
        <taxon>Bacillaceae</taxon>
        <taxon>Salimicrobium</taxon>
    </lineage>
</organism>
<evidence type="ECO:0000256" key="5">
    <source>
        <dbReference type="ARBA" id="ARBA00022989"/>
    </source>
</evidence>
<feature type="domain" description="Polysaccharide chain length determinant N-terminal" evidence="9">
    <location>
        <begin position="4"/>
        <end position="90"/>
    </location>
</feature>
<dbReference type="EMBL" id="FTOC01000014">
    <property type="protein sequence ID" value="SIS62957.1"/>
    <property type="molecule type" value="Genomic_DNA"/>
</dbReference>
<dbReference type="Pfam" id="PF02706">
    <property type="entry name" value="Wzz"/>
    <property type="match status" value="1"/>
</dbReference>
<dbReference type="Proteomes" id="UP000187608">
    <property type="component" value="Unassembled WGS sequence"/>
</dbReference>
<dbReference type="InterPro" id="IPR003856">
    <property type="entry name" value="LPS_length_determ_N"/>
</dbReference>
<evidence type="ECO:0000256" key="4">
    <source>
        <dbReference type="ARBA" id="ARBA00022692"/>
    </source>
</evidence>
<dbReference type="AlphaFoldDB" id="A0A1N7KN22"/>
<evidence type="ECO:0000313" key="10">
    <source>
        <dbReference type="EMBL" id="SIS62957.1"/>
    </source>
</evidence>
<keyword evidence="6 8" id="KW-0472">Membrane</keyword>
<dbReference type="OrthoDB" id="2854392at2"/>
<evidence type="ECO:0000256" key="2">
    <source>
        <dbReference type="ARBA" id="ARBA00006683"/>
    </source>
</evidence>
<evidence type="ECO:0000259" key="9">
    <source>
        <dbReference type="Pfam" id="PF02706"/>
    </source>
</evidence>
<dbReference type="PANTHER" id="PTHR32309">
    <property type="entry name" value="TYROSINE-PROTEIN KINASE"/>
    <property type="match status" value="1"/>
</dbReference>
<dbReference type="RefSeq" id="WP_076560607.1">
    <property type="nucleotide sequence ID" value="NZ_FTOC01000014.1"/>
</dbReference>
<dbReference type="GO" id="GO:0004713">
    <property type="term" value="F:protein tyrosine kinase activity"/>
    <property type="evidence" value="ECO:0007669"/>
    <property type="project" value="TreeGrafter"/>
</dbReference>
<gene>
    <name evidence="10" type="ORF">SAMN05421687_11430</name>
</gene>
<comment type="subcellular location">
    <subcellularLocation>
        <location evidence="1">Cell membrane</location>
        <topology evidence="1">Multi-pass membrane protein</topology>
    </subcellularLocation>
</comment>
<dbReference type="GO" id="GO:0005886">
    <property type="term" value="C:plasma membrane"/>
    <property type="evidence" value="ECO:0007669"/>
    <property type="project" value="UniProtKB-SubCell"/>
</dbReference>
<evidence type="ECO:0000313" key="11">
    <source>
        <dbReference type="Proteomes" id="UP000187608"/>
    </source>
</evidence>
<name>A0A1N7KN22_9BACI</name>
<dbReference type="STRING" id="570947.SAMN05421687_11430"/>
<feature type="transmembrane region" description="Helical" evidence="8">
    <location>
        <begin position="167"/>
        <end position="188"/>
    </location>
</feature>
<dbReference type="PANTHER" id="PTHR32309:SF13">
    <property type="entry name" value="FERRIC ENTEROBACTIN TRANSPORT PROTEIN FEPE"/>
    <property type="match status" value="1"/>
</dbReference>
<comment type="similarity">
    <text evidence="2">Belongs to the CpsC/CapA family.</text>
</comment>
<keyword evidence="3" id="KW-1003">Cell membrane</keyword>
<evidence type="ECO:0000256" key="1">
    <source>
        <dbReference type="ARBA" id="ARBA00004651"/>
    </source>
</evidence>
<keyword evidence="4 8" id="KW-0812">Transmembrane</keyword>
<proteinExistence type="inferred from homology"/>
<keyword evidence="5 8" id="KW-1133">Transmembrane helix</keyword>
<reference evidence="11" key="1">
    <citation type="submission" date="2017-01" db="EMBL/GenBank/DDBJ databases">
        <authorList>
            <person name="Varghese N."/>
            <person name="Submissions S."/>
        </authorList>
    </citation>
    <scope>NUCLEOTIDE SEQUENCE [LARGE SCALE GENOMIC DNA]</scope>
    <source>
        <strain evidence="11">DSM 23127</strain>
    </source>
</reference>
<evidence type="ECO:0000256" key="8">
    <source>
        <dbReference type="SAM" id="Phobius"/>
    </source>
</evidence>